<proteinExistence type="inferred from homology"/>
<dbReference type="EMBL" id="LFNT01000132">
    <property type="protein sequence ID" value="KMS66836.1"/>
    <property type="molecule type" value="Genomic_DNA"/>
</dbReference>
<dbReference type="Proteomes" id="UP000037432">
    <property type="component" value="Unassembled WGS sequence"/>
</dbReference>
<feature type="region of interest" description="Disordered" evidence="5">
    <location>
        <begin position="1"/>
        <end position="25"/>
    </location>
</feature>
<name>A0A0J7YT35_STRVR</name>
<comment type="similarity">
    <text evidence="1">Belongs to the sigma-70 factor family. ECF subfamily.</text>
</comment>
<dbReference type="InterPro" id="IPR013324">
    <property type="entry name" value="RNA_pol_sigma_r3/r4-like"/>
</dbReference>
<sequence>MRFNDTGDSGAARGSTDGQDLPEDVQNDVDRVADVVAAGFRGPAWQQMAEELYAYAFGRLCAVMRRTDKLMRLTAKSKTPLAMTDEDRATLYRSAPDREHLAILTLNVAMETFPQLLKMGGYDPAHNRGKDGRASRLTSYFYGRCGLVFPRVFYVWRAERTDRFLLHAVQMGGGVLAHALGQTGPEPVPEDVGDLCDTLTAMINRLKPRDRAVWNLTVDGLSQGEIAAVLGIKVGDIENARYRLRSQVRTRRRSGELYVPPGVEAEWARTRAQAKARKKAA</sequence>
<evidence type="ECO:0000313" key="8">
    <source>
        <dbReference type="Proteomes" id="UP000037432"/>
    </source>
</evidence>
<evidence type="ECO:0000256" key="2">
    <source>
        <dbReference type="ARBA" id="ARBA00023015"/>
    </source>
</evidence>
<reference evidence="7 8" key="1">
    <citation type="submission" date="2015-06" db="EMBL/GenBank/DDBJ databases">
        <authorList>
            <person name="Ju K.-S."/>
            <person name="Doroghazi J.R."/>
            <person name="Metcalf W.W."/>
        </authorList>
    </citation>
    <scope>NUCLEOTIDE SEQUENCE [LARGE SCALE GENOMIC DNA]</scope>
    <source>
        <strain evidence="7 8">NRRL 3414</strain>
    </source>
</reference>
<dbReference type="InterPro" id="IPR013249">
    <property type="entry name" value="RNA_pol_sigma70_r4_t2"/>
</dbReference>
<evidence type="ECO:0000259" key="6">
    <source>
        <dbReference type="Pfam" id="PF08281"/>
    </source>
</evidence>
<dbReference type="RefSeq" id="WP_048587324.1">
    <property type="nucleotide sequence ID" value="NZ_LFNT01000132.1"/>
</dbReference>
<dbReference type="AlphaFoldDB" id="A0A0J7YT35"/>
<accession>A0A0J7YT35</accession>
<evidence type="ECO:0000313" key="7">
    <source>
        <dbReference type="EMBL" id="KMS66836.1"/>
    </source>
</evidence>
<dbReference type="OrthoDB" id="3215396at2"/>
<evidence type="ECO:0000256" key="4">
    <source>
        <dbReference type="ARBA" id="ARBA00023163"/>
    </source>
</evidence>
<keyword evidence="4" id="KW-0804">Transcription</keyword>
<dbReference type="InterPro" id="IPR036388">
    <property type="entry name" value="WH-like_DNA-bd_sf"/>
</dbReference>
<comment type="caution">
    <text evidence="7">The sequence shown here is derived from an EMBL/GenBank/DDBJ whole genome shotgun (WGS) entry which is preliminary data.</text>
</comment>
<dbReference type="GO" id="GO:0016987">
    <property type="term" value="F:sigma factor activity"/>
    <property type="evidence" value="ECO:0007669"/>
    <property type="project" value="UniProtKB-KW"/>
</dbReference>
<dbReference type="Gene3D" id="1.10.10.10">
    <property type="entry name" value="Winged helix-like DNA-binding domain superfamily/Winged helix DNA-binding domain"/>
    <property type="match status" value="1"/>
</dbReference>
<keyword evidence="2" id="KW-0805">Transcription regulation</keyword>
<evidence type="ECO:0000256" key="3">
    <source>
        <dbReference type="ARBA" id="ARBA00023082"/>
    </source>
</evidence>
<gene>
    <name evidence="7" type="ORF">ACM01_44895</name>
</gene>
<dbReference type="GO" id="GO:0006352">
    <property type="term" value="P:DNA-templated transcription initiation"/>
    <property type="evidence" value="ECO:0007669"/>
    <property type="project" value="InterPro"/>
</dbReference>
<dbReference type="PATRIC" id="fig|1938.3.peg.1509"/>
<evidence type="ECO:0000256" key="1">
    <source>
        <dbReference type="ARBA" id="ARBA00010641"/>
    </source>
</evidence>
<dbReference type="GO" id="GO:0003677">
    <property type="term" value="F:DNA binding"/>
    <property type="evidence" value="ECO:0007669"/>
    <property type="project" value="InterPro"/>
</dbReference>
<evidence type="ECO:0000256" key="5">
    <source>
        <dbReference type="SAM" id="MobiDB-lite"/>
    </source>
</evidence>
<keyword evidence="3" id="KW-0731">Sigma factor</keyword>
<organism evidence="7 8">
    <name type="scientific">Streptomyces viridochromogenes</name>
    <dbReference type="NCBI Taxonomy" id="1938"/>
    <lineage>
        <taxon>Bacteria</taxon>
        <taxon>Bacillati</taxon>
        <taxon>Actinomycetota</taxon>
        <taxon>Actinomycetes</taxon>
        <taxon>Kitasatosporales</taxon>
        <taxon>Streptomycetaceae</taxon>
        <taxon>Streptomyces</taxon>
    </lineage>
</organism>
<feature type="domain" description="RNA polymerase sigma factor 70 region 4 type 2" evidence="6">
    <location>
        <begin position="199"/>
        <end position="246"/>
    </location>
</feature>
<dbReference type="Pfam" id="PF08281">
    <property type="entry name" value="Sigma70_r4_2"/>
    <property type="match status" value="1"/>
</dbReference>
<protein>
    <recommendedName>
        <fullName evidence="6">RNA polymerase sigma factor 70 region 4 type 2 domain-containing protein</fullName>
    </recommendedName>
</protein>
<dbReference type="SUPFAM" id="SSF88659">
    <property type="entry name" value="Sigma3 and sigma4 domains of RNA polymerase sigma factors"/>
    <property type="match status" value="1"/>
</dbReference>